<evidence type="ECO:0000313" key="21">
    <source>
        <dbReference type="EMBL" id="SFZ71754.1"/>
    </source>
</evidence>
<evidence type="ECO:0000256" key="13">
    <source>
        <dbReference type="ARBA" id="ARBA00022837"/>
    </source>
</evidence>
<evidence type="ECO:0000256" key="6">
    <source>
        <dbReference type="ARBA" id="ARBA00013179"/>
    </source>
</evidence>
<comment type="subunit">
    <text evidence="5">Homodimer; dimerization is reversible, and the dimeric form is the active one.</text>
</comment>
<dbReference type="EC" id="3.1.1.4" evidence="7"/>
<evidence type="ECO:0000256" key="19">
    <source>
        <dbReference type="PIRSR" id="PIRSR603187-1"/>
    </source>
</evidence>
<dbReference type="InterPro" id="IPR003187">
    <property type="entry name" value="PLipase_A1"/>
</dbReference>
<evidence type="ECO:0000256" key="4">
    <source>
        <dbReference type="ARBA" id="ARBA00010525"/>
    </source>
</evidence>
<keyword evidence="16" id="KW-0472">Membrane</keyword>
<evidence type="ECO:0000256" key="17">
    <source>
        <dbReference type="ARBA" id="ARBA00023237"/>
    </source>
</evidence>
<dbReference type="EMBL" id="LT633341">
    <property type="protein sequence ID" value="SFZ71754.1"/>
    <property type="molecule type" value="Genomic_DNA"/>
</dbReference>
<dbReference type="GO" id="GO:0046872">
    <property type="term" value="F:metal ion binding"/>
    <property type="evidence" value="ECO:0007669"/>
    <property type="project" value="UniProtKB-KW"/>
</dbReference>
<dbReference type="EC" id="3.1.1.32" evidence="6"/>
<dbReference type="Pfam" id="PF02253">
    <property type="entry name" value="PLA1"/>
    <property type="match status" value="2"/>
</dbReference>
<dbReference type="InterPro" id="IPR036541">
    <property type="entry name" value="PLipase_A1_sf"/>
</dbReference>
<evidence type="ECO:0000256" key="12">
    <source>
        <dbReference type="ARBA" id="ARBA00022801"/>
    </source>
</evidence>
<evidence type="ECO:0000256" key="5">
    <source>
        <dbReference type="ARBA" id="ARBA00011702"/>
    </source>
</evidence>
<evidence type="ECO:0000256" key="8">
    <source>
        <dbReference type="ARBA" id="ARBA00022452"/>
    </source>
</evidence>
<dbReference type="Gene3D" id="2.40.230.10">
    <property type="entry name" value="Phospholipase A1"/>
    <property type="match status" value="1"/>
</dbReference>
<evidence type="ECO:0000256" key="3">
    <source>
        <dbReference type="ARBA" id="ARBA00004571"/>
    </source>
</evidence>
<reference evidence="21" key="1">
    <citation type="submission" date="2016-10" db="EMBL/GenBank/DDBJ databases">
        <title>Proteomic and phylogenetic analysis of the outer membrane protein repertoire of gastric Helicobacter species.</title>
        <authorList>
            <person name="Joosten M."/>
        </authorList>
    </citation>
    <scope>NUCLEOTIDE SEQUENCE</scope>
    <source>
        <strain evidence="21">14</strain>
    </source>
</reference>
<dbReference type="SUPFAM" id="SSF56931">
    <property type="entry name" value="Outer membrane phospholipase A (OMPLA)"/>
    <property type="match status" value="1"/>
</dbReference>
<dbReference type="PANTHER" id="PTHR40457">
    <property type="entry name" value="PHOSPHOLIPASE A1"/>
    <property type="match status" value="1"/>
</dbReference>
<keyword evidence="15" id="KW-0443">Lipid metabolism</keyword>
<evidence type="ECO:0000256" key="7">
    <source>
        <dbReference type="ARBA" id="ARBA00013278"/>
    </source>
</evidence>
<dbReference type="GO" id="GO:0009279">
    <property type="term" value="C:cell outer membrane"/>
    <property type="evidence" value="ECO:0007669"/>
    <property type="project" value="UniProtKB-SubCell"/>
</dbReference>
<evidence type="ECO:0000256" key="20">
    <source>
        <dbReference type="PIRSR" id="PIRSR603187-2"/>
    </source>
</evidence>
<protein>
    <recommendedName>
        <fullName evidence="18">Phosphatidylcholine 1-acylhydrolase</fullName>
        <ecNumber evidence="6">3.1.1.32</ecNumber>
        <ecNumber evidence="7">3.1.1.4</ecNumber>
    </recommendedName>
</protein>
<keyword evidence="13 20" id="KW-0106">Calcium</keyword>
<feature type="active site" description="Nucleophile" evidence="19">
    <location>
        <position position="192"/>
    </location>
</feature>
<comment type="cofactor">
    <cofactor evidence="20">
        <name>Ca(2+)</name>
        <dbReference type="ChEBI" id="CHEBI:29108"/>
    </cofactor>
    <text evidence="20">Binds 1 Ca(2+) ion per monomer.</text>
</comment>
<keyword evidence="14" id="KW-0442">Lipid degradation</keyword>
<evidence type="ECO:0000256" key="18">
    <source>
        <dbReference type="ARBA" id="ARBA00032375"/>
    </source>
</evidence>
<keyword evidence="17" id="KW-0998">Cell outer membrane</keyword>
<keyword evidence="10 20" id="KW-0479">Metal-binding</keyword>
<dbReference type="RefSeq" id="WP_104759171.1">
    <property type="nucleotide sequence ID" value="NZ_FZMK01000031.1"/>
</dbReference>
<evidence type="ECO:0000256" key="2">
    <source>
        <dbReference type="ARBA" id="ARBA00001604"/>
    </source>
</evidence>
<dbReference type="GO" id="GO:0008970">
    <property type="term" value="F:phospholipase A1 activity"/>
    <property type="evidence" value="ECO:0007669"/>
    <property type="project" value="UniProtKB-EC"/>
</dbReference>
<comment type="catalytic activity">
    <reaction evidence="2">
        <text>a 1,2-diacyl-sn-glycero-3-phosphocholine + H2O = a 1-acyl-sn-glycero-3-phosphocholine + a fatty acid + H(+)</text>
        <dbReference type="Rhea" id="RHEA:15801"/>
        <dbReference type="ChEBI" id="CHEBI:15377"/>
        <dbReference type="ChEBI" id="CHEBI:15378"/>
        <dbReference type="ChEBI" id="CHEBI:28868"/>
        <dbReference type="ChEBI" id="CHEBI:57643"/>
        <dbReference type="ChEBI" id="CHEBI:58168"/>
        <dbReference type="EC" id="3.1.1.4"/>
    </reaction>
</comment>
<dbReference type="PRINTS" id="PR01486">
    <property type="entry name" value="PHPHLIPASEA1"/>
</dbReference>
<evidence type="ECO:0000256" key="16">
    <source>
        <dbReference type="ARBA" id="ARBA00023136"/>
    </source>
</evidence>
<evidence type="ECO:0000256" key="15">
    <source>
        <dbReference type="ARBA" id="ARBA00023098"/>
    </source>
</evidence>
<comment type="similarity">
    <text evidence="4">Belongs to the phospholipase A1 family.</text>
</comment>
<dbReference type="GO" id="GO:0004623">
    <property type="term" value="F:phospholipase A2 activity"/>
    <property type="evidence" value="ECO:0007669"/>
    <property type="project" value="UniProtKB-EC"/>
</dbReference>
<evidence type="ECO:0000256" key="11">
    <source>
        <dbReference type="ARBA" id="ARBA00022729"/>
    </source>
</evidence>
<evidence type="ECO:0000256" key="1">
    <source>
        <dbReference type="ARBA" id="ARBA00000111"/>
    </source>
</evidence>
<dbReference type="AlphaFoldDB" id="A0A1M4NH71"/>
<proteinExistence type="inferred from homology"/>
<keyword evidence="11" id="KW-0732">Signal</keyword>
<feature type="binding site" description="in dimeric form" evidence="20">
    <location>
        <position position="198"/>
    </location>
    <ligand>
        <name>Ca(2+)</name>
        <dbReference type="ChEBI" id="CHEBI:29108"/>
        <label>1</label>
    </ligand>
</feature>
<keyword evidence="12" id="KW-0378">Hydrolase</keyword>
<gene>
    <name evidence="21" type="primary">omp866</name>
</gene>
<sequence>MRRVFLTGCVCLCFLGGEEANNRLSPSQLAHKGYTTGPQYPDFYKPWFYGLKDSWSVPPKKPKKVNILSDFAKKYLDIMEYRGTYFMPFYHSFTPIYQWYFPSINRYQSTEFKFQVSFRVPVIRHFLFTTGTLYLAYTQTNWFQIYNNPQSAPMRMVNYMPELIYVYPLNIPFFTEKMGRLSEFWIGWQHISNGIGGRQCYQPFKNGNPTDAFPGTPVHITEENKQIIVQQGGLDGGCRSVSAGQRPVFKLTWQKGGLKIRVAYWPYIPYNQSNPNLIDFMGYGNALIDYRRGRHHFEMRIYDIFTQYWRYKRWHGAIRIGYTFRISRFVGLYMQYFNGYGDGLYEYDVFSNRFGVGIRLNP</sequence>
<keyword evidence="8" id="KW-1134">Transmembrane beta strand</keyword>
<organism evidence="21">
    <name type="scientific">Helicobacter bizzozeronii</name>
    <dbReference type="NCBI Taxonomy" id="56877"/>
    <lineage>
        <taxon>Bacteria</taxon>
        <taxon>Pseudomonadati</taxon>
        <taxon>Campylobacterota</taxon>
        <taxon>Epsilonproteobacteria</taxon>
        <taxon>Campylobacterales</taxon>
        <taxon>Helicobacteraceae</taxon>
        <taxon>Helicobacter</taxon>
    </lineage>
</organism>
<accession>A0A1M4NH71</accession>
<feature type="binding site" description="in dimeric form" evidence="20">
    <location>
        <position position="151"/>
    </location>
    <ligand>
        <name>Ca(2+)</name>
        <dbReference type="ChEBI" id="CHEBI:29108"/>
        <label>1</label>
    </ligand>
</feature>
<keyword evidence="9" id="KW-0812">Transmembrane</keyword>
<evidence type="ECO:0000256" key="10">
    <source>
        <dbReference type="ARBA" id="ARBA00022723"/>
    </source>
</evidence>
<comment type="subcellular location">
    <subcellularLocation>
        <location evidence="3">Cell outer membrane</location>
        <topology evidence="3">Multi-pass membrane protein</topology>
    </subcellularLocation>
</comment>
<comment type="catalytic activity">
    <reaction evidence="1">
        <text>a 1,2-diacyl-sn-glycero-3-phosphocholine + H2O = a 2-acyl-sn-glycero-3-phosphocholine + a fatty acid + H(+)</text>
        <dbReference type="Rhea" id="RHEA:18689"/>
        <dbReference type="ChEBI" id="CHEBI:15377"/>
        <dbReference type="ChEBI" id="CHEBI:15378"/>
        <dbReference type="ChEBI" id="CHEBI:28868"/>
        <dbReference type="ChEBI" id="CHEBI:57643"/>
        <dbReference type="ChEBI" id="CHEBI:57875"/>
        <dbReference type="EC" id="3.1.1.32"/>
    </reaction>
</comment>
<evidence type="ECO:0000256" key="14">
    <source>
        <dbReference type="ARBA" id="ARBA00022963"/>
    </source>
</evidence>
<dbReference type="GO" id="GO:0016042">
    <property type="term" value="P:lipid catabolic process"/>
    <property type="evidence" value="ECO:0007669"/>
    <property type="project" value="UniProtKB-KW"/>
</dbReference>
<name>A0A1M4NH71_HELBI</name>
<dbReference type="PANTHER" id="PTHR40457:SF1">
    <property type="entry name" value="PHOSPHOLIPASE A1"/>
    <property type="match status" value="1"/>
</dbReference>
<evidence type="ECO:0000256" key="9">
    <source>
        <dbReference type="ARBA" id="ARBA00022692"/>
    </source>
</evidence>
<feature type="active site" description="Proton acceptor" evidence="19">
    <location>
        <position position="190"/>
    </location>
</feature>